<dbReference type="AlphaFoldDB" id="W7Y4Z2"/>
<organism evidence="3 4">
    <name type="scientific">Saccharicrinis fermentans DSM 9555 = JCM 21142</name>
    <dbReference type="NCBI Taxonomy" id="869213"/>
    <lineage>
        <taxon>Bacteria</taxon>
        <taxon>Pseudomonadati</taxon>
        <taxon>Bacteroidota</taxon>
        <taxon>Bacteroidia</taxon>
        <taxon>Marinilabiliales</taxon>
        <taxon>Marinilabiliaceae</taxon>
        <taxon>Saccharicrinis</taxon>
    </lineage>
</organism>
<dbReference type="OrthoDB" id="7061696at2"/>
<dbReference type="SUPFAM" id="SSF81296">
    <property type="entry name" value="E set domains"/>
    <property type="match status" value="1"/>
</dbReference>
<feature type="chain" id="PRO_5004904144" description="IPT/TIG domain-containing protein" evidence="1">
    <location>
        <begin position="24"/>
        <end position="383"/>
    </location>
</feature>
<gene>
    <name evidence="3" type="ORF">JCM21142_41837</name>
</gene>
<dbReference type="GO" id="GO:0030247">
    <property type="term" value="F:polysaccharide binding"/>
    <property type="evidence" value="ECO:0007669"/>
    <property type="project" value="InterPro"/>
</dbReference>
<keyword evidence="1" id="KW-0732">Signal</keyword>
<dbReference type="InterPro" id="IPR002909">
    <property type="entry name" value="IPT_dom"/>
</dbReference>
<dbReference type="RefSeq" id="WP_027471269.1">
    <property type="nucleotide sequence ID" value="NZ_BAMD01000019.1"/>
</dbReference>
<dbReference type="InterPro" id="IPR013783">
    <property type="entry name" value="Ig-like_fold"/>
</dbReference>
<dbReference type="STRING" id="869213.GCA_000517085_01443"/>
<sequence>MKKILRFSILTALFVGIMAVATSCEDDETYNPEISLLRSTNKDISTNAQGFPGDLIVAEGVELNNMKAIGFVTTKDTVNVVFNPVLNSPMAVMFNIPFDEDLGSELGMQQILFVNKNGTEVTKAFEVLQPEPEISSFSPARPKAGESTTIQGKWFQNLESVSFAGQAVEYTQFSSTEIYIEIPEGAEPDDVVVTTSVGMVSEYLDVDLGYNVYLYNDLDGGGLFANNEWWNNGDLTDPVVISTEGGIDGNYAEITWSGSTSNGWGNAETSSGANPAIQETNQEDVLFVFEVFCVSGAGSSMQIQIDDGGTTWAHDYTFSEDEVGKWITVEMSTYDFGRSYDPSNQTHDMDLQGISKVKVAINSWSGIVPTTVRVDNLRFHGYY</sequence>
<evidence type="ECO:0000259" key="2">
    <source>
        <dbReference type="Pfam" id="PF01833"/>
    </source>
</evidence>
<dbReference type="Gene3D" id="2.60.40.10">
    <property type="entry name" value="Immunoglobulins"/>
    <property type="match status" value="2"/>
</dbReference>
<reference evidence="3 4" key="1">
    <citation type="journal article" date="2014" name="Genome Announc.">
        <title>Draft Genome Sequence of Cytophaga fermentans JCM 21142T, a Facultative Anaerobe Isolated from Marine Mud.</title>
        <authorList>
            <person name="Starns D."/>
            <person name="Oshima K."/>
            <person name="Suda W."/>
            <person name="Iino T."/>
            <person name="Yuki M."/>
            <person name="Inoue J."/>
            <person name="Kitamura K."/>
            <person name="Iida T."/>
            <person name="Darby A."/>
            <person name="Hattori M."/>
            <person name="Ohkuma M."/>
        </authorList>
    </citation>
    <scope>NUCLEOTIDE SEQUENCE [LARGE SCALE GENOMIC DNA]</scope>
    <source>
        <strain evidence="3 4">JCM 21142</strain>
    </source>
</reference>
<dbReference type="CDD" id="cd00603">
    <property type="entry name" value="IPT_PCSR"/>
    <property type="match status" value="1"/>
</dbReference>
<comment type="caution">
    <text evidence="3">The sequence shown here is derived from an EMBL/GenBank/DDBJ whole genome shotgun (WGS) entry which is preliminary data.</text>
</comment>
<feature type="domain" description="IPT/TIG" evidence="2">
    <location>
        <begin position="132"/>
        <end position="197"/>
    </location>
</feature>
<dbReference type="PROSITE" id="PS51257">
    <property type="entry name" value="PROKAR_LIPOPROTEIN"/>
    <property type="match status" value="1"/>
</dbReference>
<dbReference type="Pfam" id="PF01833">
    <property type="entry name" value="TIG"/>
    <property type="match status" value="1"/>
</dbReference>
<dbReference type="InterPro" id="IPR014756">
    <property type="entry name" value="Ig_E-set"/>
</dbReference>
<proteinExistence type="predicted"/>
<feature type="signal peptide" evidence="1">
    <location>
        <begin position="1"/>
        <end position="23"/>
    </location>
</feature>
<evidence type="ECO:0000313" key="4">
    <source>
        <dbReference type="Proteomes" id="UP000019402"/>
    </source>
</evidence>
<dbReference type="Proteomes" id="UP000019402">
    <property type="component" value="Unassembled WGS sequence"/>
</dbReference>
<keyword evidence="4" id="KW-1185">Reference proteome</keyword>
<dbReference type="EMBL" id="BAMD01000019">
    <property type="protein sequence ID" value="GAF03172.1"/>
    <property type="molecule type" value="Genomic_DNA"/>
</dbReference>
<evidence type="ECO:0000256" key="1">
    <source>
        <dbReference type="SAM" id="SignalP"/>
    </source>
</evidence>
<protein>
    <recommendedName>
        <fullName evidence="2">IPT/TIG domain-containing protein</fullName>
    </recommendedName>
</protein>
<evidence type="ECO:0000313" key="3">
    <source>
        <dbReference type="EMBL" id="GAF03172.1"/>
    </source>
</evidence>
<name>W7Y4Z2_9BACT</name>
<accession>W7Y4Z2</accession>
<dbReference type="eggNOG" id="ENOG502Z8HU">
    <property type="taxonomic scope" value="Bacteria"/>
</dbReference>